<proteinExistence type="predicted"/>
<evidence type="ECO:0000313" key="2">
    <source>
        <dbReference type="Proteomes" id="UP000006524"/>
    </source>
</evidence>
<dbReference type="Proteomes" id="UP000006524">
    <property type="component" value="Segment"/>
</dbReference>
<sequence length="129" mass="13193">MATKNVTFDPDAGVPKGVNLTIHTGSDFTTNFNVVNTSNAAFDLTGYSGSSAMSKSVAVGATLGITTSFTVGFTSAYDGKFKISLGSTATRSLNEGRYVYNVLVSSGSTVYSLVNGNVLVIAGITTAPS</sequence>
<protein>
    <submittedName>
        <fullName evidence="1">Uncharacterized protein</fullName>
    </submittedName>
</protein>
<dbReference type="RefSeq" id="YP_004322258.1">
    <property type="nucleotide sequence ID" value="NC_015279.1"/>
</dbReference>
<reference evidence="1 2" key="1">
    <citation type="journal article" date="2010" name="Environ. Microbiol.">
        <title>Genomic analysis of oceanic cyanobacterial myoviruses compared with T4-like myoviruses from diverse hosts and environments.</title>
        <authorList>
            <person name="Sullivan M.B."/>
            <person name="Huang K.H."/>
            <person name="Ignacio-Espinoza J.C."/>
            <person name="Berlin A.M."/>
            <person name="Kelly L."/>
            <person name="Weigele P.R."/>
            <person name="DeFrancesco A.S."/>
            <person name="Kern S.E."/>
            <person name="Thompson L.R."/>
            <person name="Young S."/>
            <person name="Yandava C."/>
            <person name="Fu R."/>
            <person name="Krastins B."/>
            <person name="Chase M."/>
            <person name="Sarracino D."/>
            <person name="Osburne M.S."/>
            <person name="Henn M.R."/>
            <person name="Chisholm S.W."/>
        </authorList>
    </citation>
    <scope>NUCLEOTIDE SEQUENCE [LARGE SCALE GENOMIC DNA]</scope>
    <source>
        <strain evidence="1">8017-1</strain>
    </source>
</reference>
<gene>
    <name evidence="1" type="ORF">SSM2_102</name>
</gene>
<dbReference type="KEGG" id="vg:10326734"/>
<dbReference type="OrthoDB" id="35435at10239"/>
<dbReference type="GeneID" id="10326734"/>
<keyword evidence="2" id="KW-1185">Reference proteome</keyword>
<dbReference type="EMBL" id="GU071095">
    <property type="protein sequence ID" value="ADO97444.1"/>
    <property type="molecule type" value="Genomic_DNA"/>
</dbReference>
<evidence type="ECO:0000313" key="1">
    <source>
        <dbReference type="EMBL" id="ADO97444.1"/>
    </source>
</evidence>
<name>E3SIZ6_9CAUD</name>
<accession>E3SIZ6</accession>
<organism evidence="1 2">
    <name type="scientific">Synechococcus phage S-SM2</name>
    <dbReference type="NCBI Taxonomy" id="444860"/>
    <lineage>
        <taxon>Viruses</taxon>
        <taxon>Duplodnaviria</taxon>
        <taxon>Heunggongvirae</taxon>
        <taxon>Uroviricota</taxon>
        <taxon>Caudoviricetes</taxon>
        <taxon>Pantevenvirales</taxon>
        <taxon>Kyanoviridae</taxon>
        <taxon>Nilusvirus</taxon>
        <taxon>Nilusvirus ssm2</taxon>
    </lineage>
</organism>